<accession>A0A9K3D9I9</accession>
<gene>
    <name evidence="1" type="ORF">KIPB_014998</name>
</gene>
<dbReference type="AlphaFoldDB" id="A0A9K3D9I9"/>
<proteinExistence type="predicted"/>
<dbReference type="Proteomes" id="UP000265618">
    <property type="component" value="Unassembled WGS sequence"/>
</dbReference>
<evidence type="ECO:0000313" key="1">
    <source>
        <dbReference type="EMBL" id="GIQ91653.1"/>
    </source>
</evidence>
<feature type="non-terminal residue" evidence="1">
    <location>
        <position position="94"/>
    </location>
</feature>
<sequence>FDVSTDSLVTVAEGVEQDRSFDSSPFLSAAAQHTERDTMDTNVMESSIHMGLMDTHSQMGSGLHDGPISQTVDMSPYMMCCTPRSRGQVQVGVE</sequence>
<evidence type="ECO:0000313" key="2">
    <source>
        <dbReference type="Proteomes" id="UP000265618"/>
    </source>
</evidence>
<comment type="caution">
    <text evidence="1">The sequence shown here is derived from an EMBL/GenBank/DDBJ whole genome shotgun (WGS) entry which is preliminary data.</text>
</comment>
<protein>
    <submittedName>
        <fullName evidence="1">Uncharacterized protein</fullName>
    </submittedName>
</protein>
<reference evidence="1 2" key="1">
    <citation type="journal article" date="2018" name="PLoS ONE">
        <title>The draft genome of Kipferlia bialata reveals reductive genome evolution in fornicate parasites.</title>
        <authorList>
            <person name="Tanifuji G."/>
            <person name="Takabayashi S."/>
            <person name="Kume K."/>
            <person name="Takagi M."/>
            <person name="Nakayama T."/>
            <person name="Kamikawa R."/>
            <person name="Inagaki Y."/>
            <person name="Hashimoto T."/>
        </authorList>
    </citation>
    <scope>NUCLEOTIDE SEQUENCE [LARGE SCALE GENOMIC DNA]</scope>
    <source>
        <strain evidence="1">NY0173</strain>
    </source>
</reference>
<dbReference type="EMBL" id="BDIP01008088">
    <property type="protein sequence ID" value="GIQ91653.1"/>
    <property type="molecule type" value="Genomic_DNA"/>
</dbReference>
<name>A0A9K3D9I9_9EUKA</name>
<organism evidence="1 2">
    <name type="scientific">Kipferlia bialata</name>
    <dbReference type="NCBI Taxonomy" id="797122"/>
    <lineage>
        <taxon>Eukaryota</taxon>
        <taxon>Metamonada</taxon>
        <taxon>Carpediemonas-like organisms</taxon>
        <taxon>Kipferlia</taxon>
    </lineage>
</organism>
<keyword evidence="2" id="KW-1185">Reference proteome</keyword>